<evidence type="ECO:0000313" key="3">
    <source>
        <dbReference type="Proteomes" id="UP000692954"/>
    </source>
</evidence>
<dbReference type="Proteomes" id="UP000692954">
    <property type="component" value="Unassembled WGS sequence"/>
</dbReference>
<proteinExistence type="predicted"/>
<accession>A0A8S1RTD0</accession>
<name>A0A8S1RTD0_9CILI</name>
<evidence type="ECO:0000256" key="1">
    <source>
        <dbReference type="SAM" id="MobiDB-lite"/>
    </source>
</evidence>
<organism evidence="2 3">
    <name type="scientific">Paramecium sonneborni</name>
    <dbReference type="NCBI Taxonomy" id="65129"/>
    <lineage>
        <taxon>Eukaryota</taxon>
        <taxon>Sar</taxon>
        <taxon>Alveolata</taxon>
        <taxon>Ciliophora</taxon>
        <taxon>Intramacronucleata</taxon>
        <taxon>Oligohymenophorea</taxon>
        <taxon>Peniculida</taxon>
        <taxon>Parameciidae</taxon>
        <taxon>Paramecium</taxon>
    </lineage>
</organism>
<gene>
    <name evidence="2" type="ORF">PSON_ATCC_30995.1.T2760007</name>
</gene>
<feature type="compositionally biased region" description="Basic residues" evidence="1">
    <location>
        <begin position="14"/>
        <end position="24"/>
    </location>
</feature>
<comment type="caution">
    <text evidence="2">The sequence shown here is derived from an EMBL/GenBank/DDBJ whole genome shotgun (WGS) entry which is preliminary data.</text>
</comment>
<feature type="compositionally biased region" description="Low complexity" evidence="1">
    <location>
        <begin position="1"/>
        <end position="13"/>
    </location>
</feature>
<protein>
    <submittedName>
        <fullName evidence="2">Uncharacterized protein</fullName>
    </submittedName>
</protein>
<sequence length="72" mass="8911">MKKYNNWNQMNKQNNKKKLTKKKQKYYNQKTREKCGMLKIFSMEGEYHDVKENLYKFRCSYMGGIYEIEKPI</sequence>
<keyword evidence="3" id="KW-1185">Reference proteome</keyword>
<dbReference type="EMBL" id="CAJJDN010000276">
    <property type="protein sequence ID" value="CAD8130315.1"/>
    <property type="molecule type" value="Genomic_DNA"/>
</dbReference>
<reference evidence="2" key="1">
    <citation type="submission" date="2021-01" db="EMBL/GenBank/DDBJ databases">
        <authorList>
            <consortium name="Genoscope - CEA"/>
            <person name="William W."/>
        </authorList>
    </citation>
    <scope>NUCLEOTIDE SEQUENCE</scope>
</reference>
<evidence type="ECO:0000313" key="2">
    <source>
        <dbReference type="EMBL" id="CAD8130315.1"/>
    </source>
</evidence>
<feature type="region of interest" description="Disordered" evidence="1">
    <location>
        <begin position="1"/>
        <end position="24"/>
    </location>
</feature>
<dbReference type="AlphaFoldDB" id="A0A8S1RTD0"/>